<comment type="caution">
    <text evidence="2">The sequence shown here is derived from an EMBL/GenBank/DDBJ whole genome shotgun (WGS) entry which is preliminary data.</text>
</comment>
<name>R9PS24_AGAAL</name>
<feature type="chain" id="PRO_5004478944" description="Lipoprotein" evidence="1">
    <location>
        <begin position="19"/>
        <end position="63"/>
    </location>
</feature>
<accession>R9PS24</accession>
<evidence type="ECO:0000256" key="1">
    <source>
        <dbReference type="SAM" id="SignalP"/>
    </source>
</evidence>
<dbReference type="AlphaFoldDB" id="R9PS24"/>
<evidence type="ECO:0008006" key="4">
    <source>
        <dbReference type="Google" id="ProtNLM"/>
    </source>
</evidence>
<evidence type="ECO:0000313" key="2">
    <source>
        <dbReference type="EMBL" id="GAD04105.1"/>
    </source>
</evidence>
<feature type="signal peptide" evidence="1">
    <location>
        <begin position="1"/>
        <end position="18"/>
    </location>
</feature>
<dbReference type="PROSITE" id="PS51257">
    <property type="entry name" value="PROKAR_LIPOPROTEIN"/>
    <property type="match status" value="1"/>
</dbReference>
<organism evidence="2 3">
    <name type="scientific">Agarivorans albus MKT 106</name>
    <dbReference type="NCBI Taxonomy" id="1331007"/>
    <lineage>
        <taxon>Bacteria</taxon>
        <taxon>Pseudomonadati</taxon>
        <taxon>Pseudomonadota</taxon>
        <taxon>Gammaproteobacteria</taxon>
        <taxon>Alteromonadales</taxon>
        <taxon>Alteromonadaceae</taxon>
        <taxon>Agarivorans</taxon>
    </lineage>
</organism>
<evidence type="ECO:0000313" key="3">
    <source>
        <dbReference type="Proteomes" id="UP000014461"/>
    </source>
</evidence>
<sequence>MKKILAVSALTIALTACGGDTAEQHLSKATEYLAKNDQNAAIIELKNAIKKRCLIGTGTLEFG</sequence>
<dbReference type="STRING" id="1331007.AALB_4185"/>
<gene>
    <name evidence="2" type="ORF">AALB_4185</name>
</gene>
<proteinExistence type="predicted"/>
<keyword evidence="1" id="KW-0732">Signal</keyword>
<keyword evidence="3" id="KW-1185">Reference proteome</keyword>
<protein>
    <recommendedName>
        <fullName evidence="4">Lipoprotein</fullName>
    </recommendedName>
</protein>
<dbReference type="EMBL" id="BARX01000043">
    <property type="protein sequence ID" value="GAD04105.1"/>
    <property type="molecule type" value="Genomic_DNA"/>
</dbReference>
<reference evidence="2" key="1">
    <citation type="journal article" date="2013" name="Genome Announc.">
        <title>Draft Genome Sequence of Agarivorans albus Strain MKT 106T, an Agarolytic Marine Bacterium.</title>
        <authorList>
            <person name="Yasuike M."/>
            <person name="Nakamura Y."/>
            <person name="Kai W."/>
            <person name="Fujiwara A."/>
            <person name="Fukui Y."/>
            <person name="Satomi M."/>
            <person name="Sano M."/>
        </authorList>
    </citation>
    <scope>NUCLEOTIDE SEQUENCE [LARGE SCALE GENOMIC DNA]</scope>
</reference>
<dbReference type="Proteomes" id="UP000014461">
    <property type="component" value="Unassembled WGS sequence"/>
</dbReference>